<keyword evidence="2" id="KW-1185">Reference proteome</keyword>
<accession>A0A9W6GNJ3</accession>
<name>A0A9W6GNJ3_9FUSO</name>
<dbReference type="PANTHER" id="PTHR43224">
    <property type="entry name" value="AMIDINOTRANSFERASE"/>
    <property type="match status" value="1"/>
</dbReference>
<proteinExistence type="predicted"/>
<dbReference type="EMBL" id="BSDY01000047">
    <property type="protein sequence ID" value="GLI58328.1"/>
    <property type="molecule type" value="Genomic_DNA"/>
</dbReference>
<evidence type="ECO:0000313" key="1">
    <source>
        <dbReference type="EMBL" id="GLI58328.1"/>
    </source>
</evidence>
<dbReference type="Gene3D" id="3.75.10.10">
    <property type="entry name" value="L-arginine/glycine Amidinotransferase, Chain A"/>
    <property type="match status" value="1"/>
</dbReference>
<dbReference type="AlphaFoldDB" id="A0A9W6GNJ3"/>
<dbReference type="InterPro" id="IPR014541">
    <property type="entry name" value="Amdntrnsf_FN0238"/>
</dbReference>
<dbReference type="SUPFAM" id="SSF55909">
    <property type="entry name" value="Pentein"/>
    <property type="match status" value="1"/>
</dbReference>
<dbReference type="PIRSF" id="PIRSF028188">
    <property type="entry name" value="Amdntrnsf_FN0238"/>
    <property type="match status" value="1"/>
</dbReference>
<dbReference type="Pfam" id="PF19420">
    <property type="entry name" value="DDAH_eukar"/>
    <property type="match status" value="1"/>
</dbReference>
<gene>
    <name evidence="1" type="ORF">PM10SUCC1_38420</name>
</gene>
<comment type="caution">
    <text evidence="1">The sequence shown here is derived from an EMBL/GenBank/DDBJ whole genome shotgun (WGS) entry which is preliminary data.</text>
</comment>
<dbReference type="Proteomes" id="UP001144471">
    <property type="component" value="Unassembled WGS sequence"/>
</dbReference>
<protein>
    <recommendedName>
        <fullName evidence="3">Amidinotransferase</fullName>
    </recommendedName>
</protein>
<dbReference type="PANTHER" id="PTHR43224:SF1">
    <property type="entry name" value="AMIDINOTRANSFERASE"/>
    <property type="match status" value="1"/>
</dbReference>
<evidence type="ECO:0008006" key="3">
    <source>
        <dbReference type="Google" id="ProtNLM"/>
    </source>
</evidence>
<organism evidence="1 2">
    <name type="scientific">Propionigenium maris DSM 9537</name>
    <dbReference type="NCBI Taxonomy" id="1123000"/>
    <lineage>
        <taxon>Bacteria</taxon>
        <taxon>Fusobacteriati</taxon>
        <taxon>Fusobacteriota</taxon>
        <taxon>Fusobacteriia</taxon>
        <taxon>Fusobacteriales</taxon>
        <taxon>Fusobacteriaceae</taxon>
        <taxon>Propionigenium</taxon>
    </lineage>
</organism>
<dbReference type="RefSeq" id="WP_281838099.1">
    <property type="nucleotide sequence ID" value="NZ_BSDY01000047.1"/>
</dbReference>
<evidence type="ECO:0000313" key="2">
    <source>
        <dbReference type="Proteomes" id="UP001144471"/>
    </source>
</evidence>
<reference evidence="1" key="1">
    <citation type="submission" date="2022-12" db="EMBL/GenBank/DDBJ databases">
        <title>Reference genome sequencing for broad-spectrum identification of bacterial and archaeal isolates by mass spectrometry.</title>
        <authorList>
            <person name="Sekiguchi Y."/>
            <person name="Tourlousse D.M."/>
        </authorList>
    </citation>
    <scope>NUCLEOTIDE SEQUENCE</scope>
    <source>
        <strain evidence="1">10succ1</strain>
    </source>
</reference>
<dbReference type="NCBIfam" id="NF046062">
    <property type="entry name" value="citrull_CtlX"/>
    <property type="match status" value="1"/>
</dbReference>
<sequence>MKIDNHSQITDTILMVKPVSFGYNPQTAVNNYYQKAPSPGEGALICEGAIREFNRFVDTLKEKGIRVIVVEDTPEPATPDSIFPNNWISFHREGIVALYSMFAENRRLERRKDILDTLKGEGVDIRKIIDYSPYEDKNIYLEGTGSMVLDRINRKAYCALSPRASLPLLNKFCEDFGYTPVAFSAYQWAQGKRLPIYHTNVLMALGEDFAIICSQAIDDPLQRKKVLDELKGDGRVVIDITEEQVESFAGNALQVRSSAGNSYLVMSRSALEILTPYQIKLIEERTEILSIDIGTIERYGGGSVRCMMAEVF</sequence>